<dbReference type="AlphaFoldDB" id="A0A9W9JBQ0"/>
<gene>
    <name evidence="3" type="ORF">N7449_009616</name>
</gene>
<name>A0A9W9JBQ0_9EURO</name>
<evidence type="ECO:0000313" key="4">
    <source>
        <dbReference type="Proteomes" id="UP001150942"/>
    </source>
</evidence>
<feature type="region of interest" description="Disordered" evidence="1">
    <location>
        <begin position="22"/>
        <end position="52"/>
    </location>
</feature>
<evidence type="ECO:0000256" key="2">
    <source>
        <dbReference type="SAM" id="SignalP"/>
    </source>
</evidence>
<dbReference type="Proteomes" id="UP001150942">
    <property type="component" value="Unassembled WGS sequence"/>
</dbReference>
<evidence type="ECO:0000313" key="3">
    <source>
        <dbReference type="EMBL" id="KAJ5193474.1"/>
    </source>
</evidence>
<sequence>MHFTAPSVALLALAAGVQAGGAKQQHEPPVRGGKSIGKHHASGTTGTGVVPTGVVPTGVVPTGVVPTGVVPTGIQTGTHPIGTGHHNNGTGTHTGSHPIGTGHHNNGTGTHTGSHPIVTGTHNNGTHGGGKNSTIIVTD</sequence>
<accession>A0A9W9JBQ0</accession>
<evidence type="ECO:0000256" key="1">
    <source>
        <dbReference type="SAM" id="MobiDB-lite"/>
    </source>
</evidence>
<reference evidence="3" key="1">
    <citation type="submission" date="2022-11" db="EMBL/GenBank/DDBJ databases">
        <authorList>
            <person name="Petersen C."/>
        </authorList>
    </citation>
    <scope>NUCLEOTIDE SEQUENCE</scope>
    <source>
        <strain evidence="3">IBT 20477</strain>
    </source>
</reference>
<feature type="signal peptide" evidence="2">
    <location>
        <begin position="1"/>
        <end position="19"/>
    </location>
</feature>
<feature type="compositionally biased region" description="Low complexity" evidence="1">
    <location>
        <begin position="43"/>
        <end position="52"/>
    </location>
</feature>
<proteinExistence type="predicted"/>
<keyword evidence="2" id="KW-0732">Signal</keyword>
<reference evidence="3" key="2">
    <citation type="journal article" date="2023" name="IMA Fungus">
        <title>Comparative genomic study of the Penicillium genus elucidates a diverse pangenome and 15 lateral gene transfer events.</title>
        <authorList>
            <person name="Petersen C."/>
            <person name="Sorensen T."/>
            <person name="Nielsen M.R."/>
            <person name="Sondergaard T.E."/>
            <person name="Sorensen J.L."/>
            <person name="Fitzpatrick D.A."/>
            <person name="Frisvad J.C."/>
            <person name="Nielsen K.L."/>
        </authorList>
    </citation>
    <scope>NUCLEOTIDE SEQUENCE</scope>
    <source>
        <strain evidence="3">IBT 20477</strain>
    </source>
</reference>
<organism evidence="3 4">
    <name type="scientific">Penicillium cf. viridicatum</name>
    <dbReference type="NCBI Taxonomy" id="2972119"/>
    <lineage>
        <taxon>Eukaryota</taxon>
        <taxon>Fungi</taxon>
        <taxon>Dikarya</taxon>
        <taxon>Ascomycota</taxon>
        <taxon>Pezizomycotina</taxon>
        <taxon>Eurotiomycetes</taxon>
        <taxon>Eurotiomycetidae</taxon>
        <taxon>Eurotiales</taxon>
        <taxon>Aspergillaceae</taxon>
        <taxon>Penicillium</taxon>
    </lineage>
</organism>
<comment type="caution">
    <text evidence="3">The sequence shown here is derived from an EMBL/GenBank/DDBJ whole genome shotgun (WGS) entry which is preliminary data.</text>
</comment>
<protein>
    <submittedName>
        <fullName evidence="3">Uncharacterized protein</fullName>
    </submittedName>
</protein>
<keyword evidence="4" id="KW-1185">Reference proteome</keyword>
<feature type="chain" id="PRO_5040824718" evidence="2">
    <location>
        <begin position="20"/>
        <end position="139"/>
    </location>
</feature>
<feature type="compositionally biased region" description="Low complexity" evidence="1">
    <location>
        <begin position="79"/>
        <end position="125"/>
    </location>
</feature>
<feature type="region of interest" description="Disordered" evidence="1">
    <location>
        <begin position="79"/>
        <end position="139"/>
    </location>
</feature>
<dbReference type="EMBL" id="JAPQKQ010000006">
    <property type="protein sequence ID" value="KAJ5193474.1"/>
    <property type="molecule type" value="Genomic_DNA"/>
</dbReference>